<dbReference type="PANTHER" id="PTHR10663:SF375">
    <property type="entry name" value="LD29171P"/>
    <property type="match status" value="1"/>
</dbReference>
<dbReference type="PANTHER" id="PTHR10663">
    <property type="entry name" value="GUANYL-NUCLEOTIDE EXCHANGE FACTOR"/>
    <property type="match status" value="1"/>
</dbReference>
<keyword evidence="2" id="KW-1185">Reference proteome</keyword>
<accession>A0A0B2V7D5</accession>
<dbReference type="EMBL" id="JPKZ01002330">
    <property type="protein sequence ID" value="KHN77372.1"/>
    <property type="molecule type" value="Genomic_DNA"/>
</dbReference>
<evidence type="ECO:0000313" key="2">
    <source>
        <dbReference type="Proteomes" id="UP000031036"/>
    </source>
</evidence>
<dbReference type="Proteomes" id="UP000031036">
    <property type="component" value="Unassembled WGS sequence"/>
</dbReference>
<dbReference type="AlphaFoldDB" id="A0A0B2V7D5"/>
<sequence length="192" mass="21717">MANTARALMEAASHYEAAFTSASHYEHVRPMFKIAWTPYLAAFSIGLQTSDDGDIISWCLQGFRLGIRIACLFRLALERNAYIQALARFTLLMAKNSMAEMKSKNIESIKLLMTAGDEDGNCLDESWVDVSLWYFVNVLRRCTGRAFLGNYSLKLNKNWNENSRNIRATKQAEKGCWGQGHFLFLCSFGSVC</sequence>
<proteinExistence type="predicted"/>
<comment type="caution">
    <text evidence="1">The sequence shown here is derived from an EMBL/GenBank/DDBJ whole genome shotgun (WGS) entry which is preliminary data.</text>
</comment>
<name>A0A0B2V7D5_TOXCA</name>
<evidence type="ECO:0000313" key="1">
    <source>
        <dbReference type="EMBL" id="KHN77372.1"/>
    </source>
</evidence>
<organism evidence="1 2">
    <name type="scientific">Toxocara canis</name>
    <name type="common">Canine roundworm</name>
    <dbReference type="NCBI Taxonomy" id="6265"/>
    <lineage>
        <taxon>Eukaryota</taxon>
        <taxon>Metazoa</taxon>
        <taxon>Ecdysozoa</taxon>
        <taxon>Nematoda</taxon>
        <taxon>Chromadorea</taxon>
        <taxon>Rhabditida</taxon>
        <taxon>Spirurina</taxon>
        <taxon>Ascaridomorpha</taxon>
        <taxon>Ascaridoidea</taxon>
        <taxon>Toxocaridae</taxon>
        <taxon>Toxocara</taxon>
    </lineage>
</organism>
<protein>
    <submittedName>
        <fullName evidence="1">Brefeldin A-inhibited guanine nucleotide-exchange protein 1</fullName>
    </submittedName>
</protein>
<reference evidence="1 2" key="1">
    <citation type="submission" date="2014-11" db="EMBL/GenBank/DDBJ databases">
        <title>Genetic blueprint of the zoonotic pathogen Toxocara canis.</title>
        <authorList>
            <person name="Zhu X.-Q."/>
            <person name="Korhonen P.K."/>
            <person name="Cai H."/>
            <person name="Young N.D."/>
            <person name="Nejsum P."/>
            <person name="von Samson-Himmelstjerna G."/>
            <person name="Boag P.R."/>
            <person name="Tan P."/>
            <person name="Li Q."/>
            <person name="Min J."/>
            <person name="Yang Y."/>
            <person name="Wang X."/>
            <person name="Fang X."/>
            <person name="Hall R.S."/>
            <person name="Hofmann A."/>
            <person name="Sternberg P.W."/>
            <person name="Jex A.R."/>
            <person name="Gasser R.B."/>
        </authorList>
    </citation>
    <scope>NUCLEOTIDE SEQUENCE [LARGE SCALE GENOMIC DNA]</scope>
    <source>
        <strain evidence="1">PN_DK_2014</strain>
    </source>
</reference>
<dbReference type="OrthoDB" id="5833676at2759"/>
<gene>
    <name evidence="1" type="primary">ARFGEF1</name>
    <name evidence="1" type="ORF">Tcan_09958</name>
</gene>
<dbReference type="STRING" id="6265.A0A0B2V7D5"/>